<evidence type="ECO:0000256" key="1">
    <source>
        <dbReference type="ARBA" id="ARBA00007592"/>
    </source>
</evidence>
<dbReference type="SUPFAM" id="SSF51569">
    <property type="entry name" value="Aldolase"/>
    <property type="match status" value="1"/>
</dbReference>
<comment type="similarity">
    <text evidence="1 3">Belongs to the DapA family.</text>
</comment>
<accession>A0ABW7TJH1</accession>
<dbReference type="Pfam" id="PF00701">
    <property type="entry name" value="DHDPS"/>
    <property type="match status" value="1"/>
</dbReference>
<keyword evidence="5" id="KW-1185">Reference proteome</keyword>
<sequence length="319" mass="33519">MNRDDVAWSGYWPAAPTPFTRSGAVDTDALTALINLYAEMAVHGVLVNGSTGEWFSQSADERRTVAEVAIDAVAGRFPVVIGVSAYTARQSAELAVHAASAGADGVLATPPPYVHTSGDETVQYYHAVSTATTLPFMVYNWPRGVALDMGTIPGLFSRLADLDNVVAIKDSTGDWLSMLDTVEAVSDRVRVFGSFLHRRGLAALLELGGDGNIDGGGVGAPFAVPYYRAVAARDGATAREWVDRYRALSGRLINADYSGVYASPIPQLKAVMNLLEQPGGEVREPLLPVTDPVTLDALRAVIADSGIADASAPAGAGRG</sequence>
<dbReference type="PRINTS" id="PR00146">
    <property type="entry name" value="DHPICSNTHASE"/>
</dbReference>
<dbReference type="PANTHER" id="PTHR12128:SF66">
    <property type="entry name" value="4-HYDROXY-2-OXOGLUTARATE ALDOLASE, MITOCHONDRIAL"/>
    <property type="match status" value="1"/>
</dbReference>
<organism evidence="4 5">
    <name type="scientific">Nocardia carnea</name>
    <dbReference type="NCBI Taxonomy" id="37328"/>
    <lineage>
        <taxon>Bacteria</taxon>
        <taxon>Bacillati</taxon>
        <taxon>Actinomycetota</taxon>
        <taxon>Actinomycetes</taxon>
        <taxon>Mycobacteriales</taxon>
        <taxon>Nocardiaceae</taxon>
        <taxon>Nocardia</taxon>
    </lineage>
</organism>
<name>A0ABW7TJH1_9NOCA</name>
<dbReference type="PIRSF" id="PIRSF001365">
    <property type="entry name" value="DHDPS"/>
    <property type="match status" value="1"/>
</dbReference>
<dbReference type="InterPro" id="IPR002220">
    <property type="entry name" value="DapA-like"/>
</dbReference>
<dbReference type="EMBL" id="JBIRUQ010000001">
    <property type="protein sequence ID" value="MFI1460268.1"/>
    <property type="molecule type" value="Genomic_DNA"/>
</dbReference>
<comment type="caution">
    <text evidence="4">The sequence shown here is derived from an EMBL/GenBank/DDBJ whole genome shotgun (WGS) entry which is preliminary data.</text>
</comment>
<protein>
    <submittedName>
        <fullName evidence="4">Dihydrodipicolinate synthase family protein</fullName>
    </submittedName>
</protein>
<dbReference type="GeneID" id="93505353"/>
<evidence type="ECO:0000313" key="5">
    <source>
        <dbReference type="Proteomes" id="UP001611263"/>
    </source>
</evidence>
<dbReference type="Gene3D" id="3.20.20.70">
    <property type="entry name" value="Aldolase class I"/>
    <property type="match status" value="1"/>
</dbReference>
<dbReference type="Proteomes" id="UP001611263">
    <property type="component" value="Unassembled WGS sequence"/>
</dbReference>
<dbReference type="SMART" id="SM01130">
    <property type="entry name" value="DHDPS"/>
    <property type="match status" value="1"/>
</dbReference>
<proteinExistence type="inferred from homology"/>
<keyword evidence="2 3" id="KW-0456">Lyase</keyword>
<dbReference type="PANTHER" id="PTHR12128">
    <property type="entry name" value="DIHYDRODIPICOLINATE SYNTHASE"/>
    <property type="match status" value="1"/>
</dbReference>
<reference evidence="4 5" key="1">
    <citation type="submission" date="2024-10" db="EMBL/GenBank/DDBJ databases">
        <title>The Natural Products Discovery Center: Release of the First 8490 Sequenced Strains for Exploring Actinobacteria Biosynthetic Diversity.</title>
        <authorList>
            <person name="Kalkreuter E."/>
            <person name="Kautsar S.A."/>
            <person name="Yang D."/>
            <person name="Bader C.D."/>
            <person name="Teijaro C.N."/>
            <person name="Fluegel L."/>
            <person name="Davis C.M."/>
            <person name="Simpson J.R."/>
            <person name="Lauterbach L."/>
            <person name="Steele A.D."/>
            <person name="Gui C."/>
            <person name="Meng S."/>
            <person name="Li G."/>
            <person name="Viehrig K."/>
            <person name="Ye F."/>
            <person name="Su P."/>
            <person name="Kiefer A.F."/>
            <person name="Nichols A."/>
            <person name="Cepeda A.J."/>
            <person name="Yan W."/>
            <person name="Fan B."/>
            <person name="Jiang Y."/>
            <person name="Adhikari A."/>
            <person name="Zheng C.-J."/>
            <person name="Schuster L."/>
            <person name="Cowan T.M."/>
            <person name="Smanski M.J."/>
            <person name="Chevrette M.G."/>
            <person name="De Carvalho L.P.S."/>
            <person name="Shen B."/>
        </authorList>
    </citation>
    <scope>NUCLEOTIDE SEQUENCE [LARGE SCALE GENOMIC DNA]</scope>
    <source>
        <strain evidence="4 5">NPDC020568</strain>
    </source>
</reference>
<evidence type="ECO:0000256" key="3">
    <source>
        <dbReference type="PIRNR" id="PIRNR001365"/>
    </source>
</evidence>
<evidence type="ECO:0000313" key="4">
    <source>
        <dbReference type="EMBL" id="MFI1460268.1"/>
    </source>
</evidence>
<dbReference type="CDD" id="cd00408">
    <property type="entry name" value="DHDPS-like"/>
    <property type="match status" value="1"/>
</dbReference>
<dbReference type="InterPro" id="IPR013785">
    <property type="entry name" value="Aldolase_TIM"/>
</dbReference>
<evidence type="ECO:0000256" key="2">
    <source>
        <dbReference type="ARBA" id="ARBA00023239"/>
    </source>
</evidence>
<dbReference type="RefSeq" id="WP_033241888.1">
    <property type="nucleotide sequence ID" value="NZ_JBIRUQ010000001.1"/>
</dbReference>
<gene>
    <name evidence="4" type="ORF">ACH4WX_06035</name>
</gene>